<organism evidence="2 3">
    <name type="scientific">Elysia marginata</name>
    <dbReference type="NCBI Taxonomy" id="1093978"/>
    <lineage>
        <taxon>Eukaryota</taxon>
        <taxon>Metazoa</taxon>
        <taxon>Spiralia</taxon>
        <taxon>Lophotrochozoa</taxon>
        <taxon>Mollusca</taxon>
        <taxon>Gastropoda</taxon>
        <taxon>Heterobranchia</taxon>
        <taxon>Euthyneura</taxon>
        <taxon>Panpulmonata</taxon>
        <taxon>Sacoglossa</taxon>
        <taxon>Placobranchoidea</taxon>
        <taxon>Plakobranchidae</taxon>
        <taxon>Elysia</taxon>
    </lineage>
</organism>
<name>A0AAV4GJE6_9GAST</name>
<protein>
    <submittedName>
        <fullName evidence="2">Uncharacterized protein</fullName>
    </submittedName>
</protein>
<evidence type="ECO:0000313" key="3">
    <source>
        <dbReference type="Proteomes" id="UP000762676"/>
    </source>
</evidence>
<feature type="region of interest" description="Disordered" evidence="1">
    <location>
        <begin position="77"/>
        <end position="97"/>
    </location>
</feature>
<dbReference type="EMBL" id="BMAT01012071">
    <property type="protein sequence ID" value="GFR85180.1"/>
    <property type="molecule type" value="Genomic_DNA"/>
</dbReference>
<evidence type="ECO:0000313" key="2">
    <source>
        <dbReference type="EMBL" id="GFR85180.1"/>
    </source>
</evidence>
<comment type="caution">
    <text evidence="2">The sequence shown here is derived from an EMBL/GenBank/DDBJ whole genome shotgun (WGS) entry which is preliminary data.</text>
</comment>
<accession>A0AAV4GJE6</accession>
<proteinExistence type="predicted"/>
<keyword evidence="3" id="KW-1185">Reference proteome</keyword>
<sequence length="97" mass="10890">MAQNSRFSPLRIDIEATAICAGDVLLTMDRPTTSASRTHTARKKAYRDFPKYYRPTWKAKVQTPDVSNLLVRDSTKPVAAPPRVKTRTALVKADDKD</sequence>
<evidence type="ECO:0000256" key="1">
    <source>
        <dbReference type="SAM" id="MobiDB-lite"/>
    </source>
</evidence>
<reference evidence="2 3" key="1">
    <citation type="journal article" date="2021" name="Elife">
        <title>Chloroplast acquisition without the gene transfer in kleptoplastic sea slugs, Plakobranchus ocellatus.</title>
        <authorList>
            <person name="Maeda T."/>
            <person name="Takahashi S."/>
            <person name="Yoshida T."/>
            <person name="Shimamura S."/>
            <person name="Takaki Y."/>
            <person name="Nagai Y."/>
            <person name="Toyoda A."/>
            <person name="Suzuki Y."/>
            <person name="Arimoto A."/>
            <person name="Ishii H."/>
            <person name="Satoh N."/>
            <person name="Nishiyama T."/>
            <person name="Hasebe M."/>
            <person name="Maruyama T."/>
            <person name="Minagawa J."/>
            <person name="Obokata J."/>
            <person name="Shigenobu S."/>
        </authorList>
    </citation>
    <scope>NUCLEOTIDE SEQUENCE [LARGE SCALE GENOMIC DNA]</scope>
</reference>
<dbReference type="Proteomes" id="UP000762676">
    <property type="component" value="Unassembled WGS sequence"/>
</dbReference>
<dbReference type="AlphaFoldDB" id="A0AAV4GJE6"/>
<gene>
    <name evidence="2" type="ORF">ElyMa_006021200</name>
</gene>